<dbReference type="Proteomes" id="UP000693946">
    <property type="component" value="Unassembled WGS sequence"/>
</dbReference>
<dbReference type="AlphaFoldDB" id="A0AAV6PM34"/>
<proteinExistence type="predicted"/>
<name>A0AAV6PM34_SOLSE</name>
<organism evidence="2 3">
    <name type="scientific">Solea senegalensis</name>
    <name type="common">Senegalese sole</name>
    <dbReference type="NCBI Taxonomy" id="28829"/>
    <lineage>
        <taxon>Eukaryota</taxon>
        <taxon>Metazoa</taxon>
        <taxon>Chordata</taxon>
        <taxon>Craniata</taxon>
        <taxon>Vertebrata</taxon>
        <taxon>Euteleostomi</taxon>
        <taxon>Actinopterygii</taxon>
        <taxon>Neopterygii</taxon>
        <taxon>Teleostei</taxon>
        <taxon>Neoteleostei</taxon>
        <taxon>Acanthomorphata</taxon>
        <taxon>Carangaria</taxon>
        <taxon>Pleuronectiformes</taxon>
        <taxon>Pleuronectoidei</taxon>
        <taxon>Soleidae</taxon>
        <taxon>Solea</taxon>
    </lineage>
</organism>
<accession>A0AAV6PM34</accession>
<evidence type="ECO:0000313" key="2">
    <source>
        <dbReference type="EMBL" id="KAG7471715.1"/>
    </source>
</evidence>
<feature type="region of interest" description="Disordered" evidence="1">
    <location>
        <begin position="34"/>
        <end position="55"/>
    </location>
</feature>
<feature type="compositionally biased region" description="Basic residues" evidence="1">
    <location>
        <begin position="44"/>
        <end position="54"/>
    </location>
</feature>
<comment type="caution">
    <text evidence="2">The sequence shown here is derived from an EMBL/GenBank/DDBJ whole genome shotgun (WGS) entry which is preliminary data.</text>
</comment>
<evidence type="ECO:0000313" key="3">
    <source>
        <dbReference type="Proteomes" id="UP000693946"/>
    </source>
</evidence>
<gene>
    <name evidence="2" type="ORF">JOB18_006781</name>
</gene>
<dbReference type="EMBL" id="JAGKHQ010000152">
    <property type="protein sequence ID" value="KAG7471715.1"/>
    <property type="molecule type" value="Genomic_DNA"/>
</dbReference>
<protein>
    <submittedName>
        <fullName evidence="2">Uncharacterized protein</fullName>
    </submittedName>
</protein>
<reference evidence="2 3" key="1">
    <citation type="journal article" date="2021" name="Sci. Rep.">
        <title>Chromosome anchoring in Senegalese sole (Solea senegalensis) reveals sex-associated markers and genome rearrangements in flatfish.</title>
        <authorList>
            <person name="Guerrero-Cozar I."/>
            <person name="Gomez-Garrido J."/>
            <person name="Berbel C."/>
            <person name="Martinez-Blanch J.F."/>
            <person name="Alioto T."/>
            <person name="Claros M.G."/>
            <person name="Gagnaire P.A."/>
            <person name="Manchado M."/>
        </authorList>
    </citation>
    <scope>NUCLEOTIDE SEQUENCE [LARGE SCALE GENOMIC DNA]</scope>
    <source>
        <strain evidence="2">Sse05_10M</strain>
    </source>
</reference>
<sequence length="113" mass="12600">MILPSPSRLHNSAPLLPLAVTAQTCGVKYGAALRPRGPLQNKRTPGKNCRRRREVNRAPPLLIEKVKGGDGVRMLLLRKRCEPGDEWQPLRRVNERAGEQGGFWTRGVNPLCV</sequence>
<evidence type="ECO:0000256" key="1">
    <source>
        <dbReference type="SAM" id="MobiDB-lite"/>
    </source>
</evidence>
<keyword evidence="3" id="KW-1185">Reference proteome</keyword>